<dbReference type="Gene3D" id="3.40.50.410">
    <property type="entry name" value="von Willebrand factor, type A domain"/>
    <property type="match status" value="1"/>
</dbReference>
<dbReference type="InterPro" id="IPR010768">
    <property type="entry name" value="GATase1-like"/>
</dbReference>
<feature type="domain" description="VWFA" evidence="1">
    <location>
        <begin position="295"/>
        <end position="476"/>
    </location>
</feature>
<accession>A0A3B0SX38</accession>
<evidence type="ECO:0000259" key="1">
    <source>
        <dbReference type="PROSITE" id="PS50234"/>
    </source>
</evidence>
<gene>
    <name evidence="2" type="ORF">MNBD_ACTINO02-3175</name>
</gene>
<dbReference type="PANTHER" id="PTHR37947:SF2">
    <property type="entry name" value="VON WILLEBRAND FACTOR TYPE A"/>
    <property type="match status" value="1"/>
</dbReference>
<evidence type="ECO:0000313" key="2">
    <source>
        <dbReference type="EMBL" id="VAW04889.1"/>
    </source>
</evidence>
<dbReference type="InterPro" id="IPR002035">
    <property type="entry name" value="VWF_A"/>
</dbReference>
<dbReference type="Pfam" id="PF00092">
    <property type="entry name" value="VWA"/>
    <property type="match status" value="1"/>
</dbReference>
<name>A0A3B0SX38_9ZZZZ</name>
<dbReference type="PANTHER" id="PTHR37947">
    <property type="entry name" value="BLL2462 PROTEIN"/>
    <property type="match status" value="1"/>
</dbReference>
<feature type="non-terminal residue" evidence="2">
    <location>
        <position position="666"/>
    </location>
</feature>
<dbReference type="InterPro" id="IPR029062">
    <property type="entry name" value="Class_I_gatase-like"/>
</dbReference>
<dbReference type="CDD" id="cd00198">
    <property type="entry name" value="vWFA"/>
    <property type="match status" value="1"/>
</dbReference>
<organism evidence="2">
    <name type="scientific">hydrothermal vent metagenome</name>
    <dbReference type="NCBI Taxonomy" id="652676"/>
    <lineage>
        <taxon>unclassified sequences</taxon>
        <taxon>metagenomes</taxon>
        <taxon>ecological metagenomes</taxon>
    </lineage>
</organism>
<dbReference type="SMART" id="SM00327">
    <property type="entry name" value="VWA"/>
    <property type="match status" value="1"/>
</dbReference>
<dbReference type="Gene3D" id="3.40.50.880">
    <property type="match status" value="2"/>
</dbReference>
<dbReference type="SUPFAM" id="SSF52317">
    <property type="entry name" value="Class I glutamine amidotransferase-like"/>
    <property type="match status" value="1"/>
</dbReference>
<dbReference type="AlphaFoldDB" id="A0A3B0SX38"/>
<dbReference type="SUPFAM" id="SSF53300">
    <property type="entry name" value="vWA-like"/>
    <property type="match status" value="1"/>
</dbReference>
<protein>
    <recommendedName>
        <fullName evidence="1">VWFA domain-containing protein</fullName>
    </recommendedName>
</protein>
<feature type="non-terminal residue" evidence="2">
    <location>
        <position position="1"/>
    </location>
</feature>
<dbReference type="InterPro" id="IPR036465">
    <property type="entry name" value="vWFA_dom_sf"/>
</dbReference>
<proteinExistence type="predicted"/>
<dbReference type="PROSITE" id="PS50234">
    <property type="entry name" value="VWFA"/>
    <property type="match status" value="1"/>
</dbReference>
<reference evidence="2" key="1">
    <citation type="submission" date="2018-06" db="EMBL/GenBank/DDBJ databases">
        <authorList>
            <person name="Zhirakovskaya E."/>
        </authorList>
    </citation>
    <scope>NUCLEOTIDE SEQUENCE</scope>
</reference>
<dbReference type="EMBL" id="UOEK01000303">
    <property type="protein sequence ID" value="VAW04889.1"/>
    <property type="molecule type" value="Genomic_DNA"/>
</dbReference>
<dbReference type="Pfam" id="PF07090">
    <property type="entry name" value="GATase1_like"/>
    <property type="match status" value="1"/>
</dbReference>
<sequence>ADVKLDSAVGEQTTLGDLTTLIDDSATDIGGALTALGAVLPTEGSRRIVLITDGVDTAGNAREASAILGEDGIAVDVVQLAAGSRSDVLIRSVKTRPTARVGDTVNVEVEIESSISGPATITIDSGGGQTQTVAVDLAVGTQSVGVEIPATDAGFTRVTATVAATGDAVPQNNSGEAGIRVLGSPTILIVEGKAGDADQIRDALVANDVIVTRGTQVPSDEELATYDGVVLVNVPAPPAGDVTRLRRYVEDLGRGLVVVGGDQAFGLGGYQQSELEDLLPVISNPDDFVRRQPVAEVLVIDTSGSMADCHCGDGNLDGPREGGGVNKTDISRAGAELAIGALRDEDRIGVLAFTSGTRWALPFGPKPDDATIKDAVGTLSPAGDTEISQALEVALAEILTAPEEIKHLVLFTDGWGEDPQLLEIAQKISNAGVTLSVLATGEGTGTTLRRVAGIGGGQFYPGRDLDAIPEVFVEETLRVSRPLVSEGMFLPTLGSVSGVTNGLTSAPPLGGYVLTKAKSTAAVPLEIGPGDPLFATWRRGLGRVSVWSSDATTRWSDSWVSWEGYAKFWTALVRDTLPSSLDSPPTLVYRDGKINVTYAPGSVPEDSIATAQVRTPGGDLLVVPLARSGAGEYSGSIRASAQGAYWVATSVSGSDGVVAESAAALV</sequence>